<gene>
    <name evidence="2" type="ORF">FEM03_08565</name>
</gene>
<organism evidence="2 3">
    <name type="scientific">Phragmitibacter flavus</name>
    <dbReference type="NCBI Taxonomy" id="2576071"/>
    <lineage>
        <taxon>Bacteria</taxon>
        <taxon>Pseudomonadati</taxon>
        <taxon>Verrucomicrobiota</taxon>
        <taxon>Verrucomicrobiia</taxon>
        <taxon>Verrucomicrobiales</taxon>
        <taxon>Verrucomicrobiaceae</taxon>
        <taxon>Phragmitibacter</taxon>
    </lineage>
</organism>
<dbReference type="InterPro" id="IPR013425">
    <property type="entry name" value="Autotrns_rpt"/>
</dbReference>
<dbReference type="Proteomes" id="UP000306196">
    <property type="component" value="Unassembled WGS sequence"/>
</dbReference>
<dbReference type="RefSeq" id="WP_138085791.1">
    <property type="nucleotide sequence ID" value="NZ_VAUV01000006.1"/>
</dbReference>
<dbReference type="Pfam" id="PF12951">
    <property type="entry name" value="PATR"/>
    <property type="match status" value="3"/>
</dbReference>
<keyword evidence="1" id="KW-0732">Signal</keyword>
<proteinExistence type="predicted"/>
<reference evidence="2 3" key="1">
    <citation type="submission" date="2019-05" db="EMBL/GenBank/DDBJ databases">
        <title>Verrucobacter flavum gen. nov., sp. nov. a new member of the family Verrucomicrobiaceae.</title>
        <authorList>
            <person name="Szuroczki S."/>
            <person name="Abbaszade G."/>
            <person name="Szabo A."/>
            <person name="Felfoldi T."/>
            <person name="Schumann P."/>
            <person name="Boka K."/>
            <person name="Keki Z."/>
            <person name="Toumi M."/>
            <person name="Toth E."/>
        </authorList>
    </citation>
    <scope>NUCLEOTIDE SEQUENCE [LARGE SCALE GENOMIC DNA]</scope>
    <source>
        <strain evidence="2 3">MG-N-17</strain>
    </source>
</reference>
<keyword evidence="3" id="KW-1185">Reference proteome</keyword>
<name>A0A5R8KFA5_9BACT</name>
<dbReference type="EMBL" id="VAUV01000006">
    <property type="protein sequence ID" value="TLD70962.1"/>
    <property type="molecule type" value="Genomic_DNA"/>
</dbReference>
<accession>A0A5R8KFA5</accession>
<protein>
    <submittedName>
        <fullName evidence="2">PEP-CTERM sorting domain-containing protein</fullName>
    </submittedName>
</protein>
<dbReference type="InterPro" id="IPR013424">
    <property type="entry name" value="Ice-binding_C"/>
</dbReference>
<sequence>MKEEPRIEHLRPRHSLPYPLLALSAVLLILGRGMAVDYYWTGDGDLTPHGNRDWATGANWETGGVDSGVVPTEGPAATDNVFLINSSGYLGDYYVSPDPAPITTQIINNLTVVSGFNNIGSRYTPGAVDLIVNGNFEILAGSFYGGPYSPNWMQFKGGFTAASGTTLGNNNSTSDGGYWDLSGATSIALNGTTLNQMTNNWQFGPQLWNFGASGTTTAIQLTNNNTFNLVQDVVNAPRMDVGNRGAQMLTIYNPITGAGGFTKTGDATLVLEQAGSSYLGATNINGGILVIRGGNAIGDSSAVTLSNFQGGVNGGSVKATLSLESNETIGSLAGGGVSGGNVILNGNTLTMGGNNSSTTFAGVIAGSATGATQGERLNQAGPPSYAPYAPVGYLYSPLPALGAGNLVKTGTGALTLTGENLYAGTTTLQQGTIIVTDEVKEGEAGPLGQSSSAIVWGDATTPSSANADTGNVTLIVENRTGSTVDWTFDRDLDGSALSSTIVGRPRFVFNSTNAADTSVLTMSGDISFAVGSTTGRYEMAVQRAGMLMNITGQITGSGSVMLWNGSNQGVGTIRLGNSTNSYALLNKVLRGTLVVAGSVGALGEASAIGTGALDLGADGAPLAVNVAGGINTTPGFFMETPGATFARTVNLGTVATYMTNGVANNGIVNGYRVGGVNTTGLVTFSGNITSPNAPNGLTNLALFAEGGGAVEFSGVINDNGSATQVTRVTVNQLVNHPDLNATDGGANQAVGTATTGTVILSGANTYAGGTEVRGGTLLANNTTGSATGTGDVTVLADARLGGTGSITGGAAGSITLGVGSQLMVGATHGTGGTAQDLVLGNSLAVTNVGINLNGSLQFDLTGAGSLAALGSSSYNSLGLGNDLLEIFTTGNINLDDGVVELVAVDTSMWIDGHTWKLIDWSNAAYSDLSTDGLTLGTTSINGFVLSQTITTDGYYVTATVIPEPGRAMLLMLGLGVLLVNRRRRRD</sequence>
<comment type="caution">
    <text evidence="2">The sequence shown here is derived from an EMBL/GenBank/DDBJ whole genome shotgun (WGS) entry which is preliminary data.</text>
</comment>
<evidence type="ECO:0000313" key="2">
    <source>
        <dbReference type="EMBL" id="TLD70962.1"/>
    </source>
</evidence>
<evidence type="ECO:0000313" key="3">
    <source>
        <dbReference type="Proteomes" id="UP000306196"/>
    </source>
</evidence>
<dbReference type="NCBIfam" id="TIGR02601">
    <property type="entry name" value="autotrns_rpt"/>
    <property type="match status" value="3"/>
</dbReference>
<evidence type="ECO:0000256" key="1">
    <source>
        <dbReference type="ARBA" id="ARBA00022729"/>
    </source>
</evidence>
<dbReference type="AlphaFoldDB" id="A0A5R8KFA5"/>
<dbReference type="NCBIfam" id="TIGR02595">
    <property type="entry name" value="PEP_CTERM"/>
    <property type="match status" value="1"/>
</dbReference>
<dbReference type="OrthoDB" id="8613300at2"/>